<dbReference type="AlphaFoldDB" id="A0A8T0C7T7"/>
<evidence type="ECO:0000313" key="3">
    <source>
        <dbReference type="EMBL" id="KAF7786122.1"/>
    </source>
</evidence>
<feature type="transmembrane region" description="Helical" evidence="1">
    <location>
        <begin position="15"/>
        <end position="38"/>
    </location>
</feature>
<evidence type="ECO:0000313" key="2">
    <source>
        <dbReference type="EMBL" id="KAF7786120.1"/>
    </source>
</evidence>
<protein>
    <submittedName>
        <fullName evidence="3">Uncharacterized protein</fullName>
    </submittedName>
</protein>
<accession>A0A8T0C7T7</accession>
<organism evidence="3 4">
    <name type="scientific">Pseudoalteromonas rubra</name>
    <dbReference type="NCBI Taxonomy" id="43658"/>
    <lineage>
        <taxon>Bacteria</taxon>
        <taxon>Pseudomonadati</taxon>
        <taxon>Pseudomonadota</taxon>
        <taxon>Gammaproteobacteria</taxon>
        <taxon>Alteromonadales</taxon>
        <taxon>Pseudoalteromonadaceae</taxon>
        <taxon>Pseudoalteromonas</taxon>
    </lineage>
</organism>
<reference evidence="3 4" key="1">
    <citation type="journal article" date="2012" name="J. Bacteriol.">
        <title>Genome sequence of the cycloprodigiosin-producing bacterial strain Pseudoalteromonas rubra ATCC 29570(T).</title>
        <authorList>
            <person name="Xie B.B."/>
            <person name="Shu Y.L."/>
            <person name="Qin Q.L."/>
            <person name="Rong J.C."/>
            <person name="Zhang X.Y."/>
            <person name="Chen X.L."/>
            <person name="Zhou B.C."/>
            <person name="Zhang Y.Z."/>
        </authorList>
    </citation>
    <scope>NUCLEOTIDE SEQUENCE [LARGE SCALE GENOMIC DNA]</scope>
    <source>
        <strain evidence="3 4">DSM 6842</strain>
    </source>
</reference>
<evidence type="ECO:0000256" key="1">
    <source>
        <dbReference type="SAM" id="Phobius"/>
    </source>
</evidence>
<dbReference type="EMBL" id="AHCD03000035">
    <property type="protein sequence ID" value="KAF7786122.1"/>
    <property type="molecule type" value="Genomic_DNA"/>
</dbReference>
<name>A0A8T0C7T7_9GAMM</name>
<proteinExistence type="predicted"/>
<dbReference type="Proteomes" id="UP000016480">
    <property type="component" value="Unassembled WGS sequence"/>
</dbReference>
<keyword evidence="1" id="KW-1133">Transmembrane helix</keyword>
<sequence length="161" mass="18581">MHTYFESHFDTSADVFVWLFPYILVLVLLYKVPFFLNIFSELLRISNRRLLGSCCLFGLLLFWVQLTAYREVAGYRDIVEEGSFTVLEGCIENLRVIDAKSRGESFSLKNVTFSYSDAATSPLFFANRQFEDGVVREGRCVKVSYIGEGRNNKIFKIQLLD</sequence>
<evidence type="ECO:0000313" key="4">
    <source>
        <dbReference type="Proteomes" id="UP000016480"/>
    </source>
</evidence>
<keyword evidence="1" id="KW-0472">Membrane</keyword>
<feature type="transmembrane region" description="Helical" evidence="1">
    <location>
        <begin position="50"/>
        <end position="69"/>
    </location>
</feature>
<reference evidence="3" key="2">
    <citation type="submission" date="2015-06" db="EMBL/GenBank/DDBJ databases">
        <title>Genome sequence of Pseudoalteromonas rubra.</title>
        <authorList>
            <person name="Xie B.-B."/>
            <person name="Rong J.-C."/>
            <person name="Qin Q.-L."/>
            <person name="Zhang Y.-Z."/>
        </authorList>
    </citation>
    <scope>NUCLEOTIDE SEQUENCE</scope>
    <source>
        <strain evidence="3">DSM 6842</strain>
    </source>
</reference>
<dbReference type="EMBL" id="AHCD03000035">
    <property type="protein sequence ID" value="KAF7786120.1"/>
    <property type="molecule type" value="Genomic_DNA"/>
</dbReference>
<keyword evidence="1" id="KW-0812">Transmembrane</keyword>
<comment type="caution">
    <text evidence="3">The sequence shown here is derived from an EMBL/GenBank/DDBJ whole genome shotgun (WGS) entry which is preliminary data.</text>
</comment>
<gene>
    <name evidence="2" type="ORF">PRUB_a0586</name>
    <name evidence="3" type="ORF">PRUB_a0590</name>
</gene>